<sequence length="161" mass="17490">MSSSPTPVRFLSSSSVPSTPASYLPEPTQPFAPPNYLSHPTHTVSSLLLQEAIYAGIPSQVFLLPSTVQQARPHTRLVSRKRKSKKKKSQGMQGLSLEEEFPSDEDEEEEEAQDEVDPAPLQVDLVGSKAKGGTGPPMAAFVESRRKVAARRRAVASGMYV</sequence>
<feature type="compositionally biased region" description="Basic residues" evidence="1">
    <location>
        <begin position="73"/>
        <end position="89"/>
    </location>
</feature>
<accession>A0A316UE06</accession>
<dbReference type="GeneID" id="37013578"/>
<dbReference type="Proteomes" id="UP000245942">
    <property type="component" value="Unassembled WGS sequence"/>
</dbReference>
<protein>
    <submittedName>
        <fullName evidence="2">Uncharacterized protein</fullName>
    </submittedName>
</protein>
<evidence type="ECO:0000256" key="1">
    <source>
        <dbReference type="SAM" id="MobiDB-lite"/>
    </source>
</evidence>
<feature type="compositionally biased region" description="Acidic residues" evidence="1">
    <location>
        <begin position="97"/>
        <end position="117"/>
    </location>
</feature>
<name>A0A316UE06_9BASI</name>
<dbReference type="EMBL" id="KZ819322">
    <property type="protein sequence ID" value="PWN23440.1"/>
    <property type="molecule type" value="Genomic_DNA"/>
</dbReference>
<feature type="region of interest" description="Disordered" evidence="1">
    <location>
        <begin position="1"/>
        <end position="40"/>
    </location>
</feature>
<feature type="region of interest" description="Disordered" evidence="1">
    <location>
        <begin position="66"/>
        <end position="146"/>
    </location>
</feature>
<dbReference type="AlphaFoldDB" id="A0A316UE06"/>
<proteinExistence type="predicted"/>
<feature type="compositionally biased region" description="Low complexity" evidence="1">
    <location>
        <begin position="12"/>
        <end position="22"/>
    </location>
</feature>
<organism evidence="2 3">
    <name type="scientific">Pseudomicrostroma glucosiphilum</name>
    <dbReference type="NCBI Taxonomy" id="1684307"/>
    <lineage>
        <taxon>Eukaryota</taxon>
        <taxon>Fungi</taxon>
        <taxon>Dikarya</taxon>
        <taxon>Basidiomycota</taxon>
        <taxon>Ustilaginomycotina</taxon>
        <taxon>Exobasidiomycetes</taxon>
        <taxon>Microstromatales</taxon>
        <taxon>Microstromatales incertae sedis</taxon>
        <taxon>Pseudomicrostroma</taxon>
    </lineage>
</organism>
<dbReference type="RefSeq" id="XP_025350600.1">
    <property type="nucleotide sequence ID" value="XM_025491844.1"/>
</dbReference>
<evidence type="ECO:0000313" key="3">
    <source>
        <dbReference type="Proteomes" id="UP000245942"/>
    </source>
</evidence>
<gene>
    <name evidence="2" type="ORF">BCV69DRAFT_281058</name>
</gene>
<reference evidence="2 3" key="1">
    <citation type="journal article" date="2018" name="Mol. Biol. Evol.">
        <title>Broad Genomic Sampling Reveals a Smut Pathogenic Ancestry of the Fungal Clade Ustilaginomycotina.</title>
        <authorList>
            <person name="Kijpornyongpan T."/>
            <person name="Mondo S.J."/>
            <person name="Barry K."/>
            <person name="Sandor L."/>
            <person name="Lee J."/>
            <person name="Lipzen A."/>
            <person name="Pangilinan J."/>
            <person name="LaButti K."/>
            <person name="Hainaut M."/>
            <person name="Henrissat B."/>
            <person name="Grigoriev I.V."/>
            <person name="Spatafora J.W."/>
            <person name="Aime M.C."/>
        </authorList>
    </citation>
    <scope>NUCLEOTIDE SEQUENCE [LARGE SCALE GENOMIC DNA]</scope>
    <source>
        <strain evidence="2 3">MCA 4718</strain>
    </source>
</reference>
<keyword evidence="3" id="KW-1185">Reference proteome</keyword>
<evidence type="ECO:0000313" key="2">
    <source>
        <dbReference type="EMBL" id="PWN23440.1"/>
    </source>
</evidence>